<name>A0A8S5RF69_9VIRU</name>
<accession>A0A8S5RF69</accession>
<organism evidence="1">
    <name type="scientific">virus sp. ctE0n6</name>
    <dbReference type="NCBI Taxonomy" id="2827985"/>
    <lineage>
        <taxon>Viruses</taxon>
    </lineage>
</organism>
<protein>
    <submittedName>
        <fullName evidence="1">Uncharacterized protein</fullName>
    </submittedName>
</protein>
<sequence>MCSLQSIILSPHHNNIIISDKKQVNRKKY</sequence>
<reference evidence="1" key="1">
    <citation type="journal article" date="2021" name="Proc. Natl. Acad. Sci. U.S.A.">
        <title>A Catalog of Tens of Thousands of Viruses from Human Metagenomes Reveals Hidden Associations with Chronic Diseases.</title>
        <authorList>
            <person name="Tisza M.J."/>
            <person name="Buck C.B."/>
        </authorList>
    </citation>
    <scope>NUCLEOTIDE SEQUENCE</scope>
    <source>
        <strain evidence="1">CtE0n6</strain>
    </source>
</reference>
<evidence type="ECO:0000313" key="1">
    <source>
        <dbReference type="EMBL" id="DAE30015.1"/>
    </source>
</evidence>
<proteinExistence type="predicted"/>
<dbReference type="EMBL" id="BK059101">
    <property type="protein sequence ID" value="DAE30015.1"/>
    <property type="molecule type" value="Genomic_DNA"/>
</dbReference>